<keyword evidence="1" id="KW-0547">Nucleotide-binding</keyword>
<dbReference type="FunFam" id="3.40.50.300:FF:000006">
    <property type="entry name" value="DNA-binding transcriptional regulator NtrC"/>
    <property type="match status" value="1"/>
</dbReference>
<proteinExistence type="predicted"/>
<accession>A0A9X3XGZ4</accession>
<evidence type="ECO:0000256" key="4">
    <source>
        <dbReference type="ARBA" id="ARBA00023163"/>
    </source>
</evidence>
<protein>
    <submittedName>
        <fullName evidence="6">Sigma 54-interacting transcriptional regulator</fullName>
    </submittedName>
</protein>
<dbReference type="Gene3D" id="1.10.10.60">
    <property type="entry name" value="Homeodomain-like"/>
    <property type="match status" value="1"/>
</dbReference>
<dbReference type="EMBL" id="JAMRYU010000002">
    <property type="protein sequence ID" value="MDC4239028.1"/>
    <property type="molecule type" value="Genomic_DNA"/>
</dbReference>
<dbReference type="Gene3D" id="1.10.8.60">
    <property type="match status" value="1"/>
</dbReference>
<evidence type="ECO:0000313" key="6">
    <source>
        <dbReference type="EMBL" id="MDC4239028.1"/>
    </source>
</evidence>
<dbReference type="PANTHER" id="PTHR32071">
    <property type="entry name" value="TRANSCRIPTIONAL REGULATORY PROTEIN"/>
    <property type="match status" value="1"/>
</dbReference>
<dbReference type="InterPro" id="IPR002078">
    <property type="entry name" value="Sigma_54_int"/>
</dbReference>
<dbReference type="Pfam" id="PF00158">
    <property type="entry name" value="Sigma54_activat"/>
    <property type="match status" value="1"/>
</dbReference>
<gene>
    <name evidence="6" type="ORF">NE398_02430</name>
</gene>
<dbReference type="RefSeq" id="WP_008678480.1">
    <property type="nucleotide sequence ID" value="NZ_CABKOG010000003.1"/>
</dbReference>
<dbReference type="CDD" id="cd00009">
    <property type="entry name" value="AAA"/>
    <property type="match status" value="1"/>
</dbReference>
<dbReference type="Pfam" id="PF25601">
    <property type="entry name" value="AAA_lid_14"/>
    <property type="match status" value="1"/>
</dbReference>
<keyword evidence="3" id="KW-0805">Transcription regulation</keyword>
<dbReference type="PROSITE" id="PS00676">
    <property type="entry name" value="SIGMA54_INTERACT_2"/>
    <property type="match status" value="1"/>
</dbReference>
<dbReference type="SUPFAM" id="SSF52540">
    <property type="entry name" value="P-loop containing nucleoside triphosphate hydrolases"/>
    <property type="match status" value="1"/>
</dbReference>
<dbReference type="InterPro" id="IPR009057">
    <property type="entry name" value="Homeodomain-like_sf"/>
</dbReference>
<keyword evidence="4" id="KW-0804">Transcription</keyword>
<dbReference type="PROSITE" id="PS00675">
    <property type="entry name" value="SIGMA54_INTERACT_1"/>
    <property type="match status" value="1"/>
</dbReference>
<evidence type="ECO:0000256" key="1">
    <source>
        <dbReference type="ARBA" id="ARBA00022741"/>
    </source>
</evidence>
<dbReference type="InterPro" id="IPR027417">
    <property type="entry name" value="P-loop_NTPase"/>
</dbReference>
<dbReference type="Gene3D" id="3.40.50.300">
    <property type="entry name" value="P-loop containing nucleotide triphosphate hydrolases"/>
    <property type="match status" value="1"/>
</dbReference>
<name>A0A9X3XGZ4_9CLOT</name>
<evidence type="ECO:0000256" key="3">
    <source>
        <dbReference type="ARBA" id="ARBA00023015"/>
    </source>
</evidence>
<dbReference type="GO" id="GO:0005524">
    <property type="term" value="F:ATP binding"/>
    <property type="evidence" value="ECO:0007669"/>
    <property type="project" value="UniProtKB-KW"/>
</dbReference>
<dbReference type="PANTHER" id="PTHR32071:SF57">
    <property type="entry name" value="C4-DICARBOXYLATE TRANSPORT TRANSCRIPTIONAL REGULATORY PROTEIN DCTD"/>
    <property type="match status" value="1"/>
</dbReference>
<dbReference type="Proteomes" id="UP001141183">
    <property type="component" value="Unassembled WGS sequence"/>
</dbReference>
<feature type="domain" description="Sigma-54 factor interaction" evidence="5">
    <location>
        <begin position="117"/>
        <end position="347"/>
    </location>
</feature>
<dbReference type="GO" id="GO:0006355">
    <property type="term" value="P:regulation of DNA-templated transcription"/>
    <property type="evidence" value="ECO:0007669"/>
    <property type="project" value="InterPro"/>
</dbReference>
<keyword evidence="7" id="KW-1185">Reference proteome</keyword>
<organism evidence="6 7">
    <name type="scientific">Clostridium tertium</name>
    <dbReference type="NCBI Taxonomy" id="1559"/>
    <lineage>
        <taxon>Bacteria</taxon>
        <taxon>Bacillati</taxon>
        <taxon>Bacillota</taxon>
        <taxon>Clostridia</taxon>
        <taxon>Eubacteriales</taxon>
        <taxon>Clostridiaceae</taxon>
        <taxon>Clostridium</taxon>
    </lineage>
</organism>
<dbReference type="InterPro" id="IPR003593">
    <property type="entry name" value="AAA+_ATPase"/>
</dbReference>
<reference evidence="6" key="1">
    <citation type="submission" date="2022-05" db="EMBL/GenBank/DDBJ databases">
        <title>Draft genome sequence of Clostridium tertium strain CP3 isolated from Peru.</title>
        <authorList>
            <person name="Hurtado R."/>
            <person name="Lima L."/>
            <person name="Sousa T."/>
            <person name="Jaiswal A.K."/>
            <person name="Tiwari S."/>
            <person name="Maturrano L."/>
            <person name="Brenig B."/>
            <person name="Azevedo V."/>
        </authorList>
    </citation>
    <scope>NUCLEOTIDE SEQUENCE</scope>
    <source>
        <strain evidence="6">CP3</strain>
    </source>
</reference>
<dbReference type="InterPro" id="IPR058031">
    <property type="entry name" value="AAA_lid_NorR"/>
</dbReference>
<dbReference type="SMART" id="SM00382">
    <property type="entry name" value="AAA"/>
    <property type="match status" value="1"/>
</dbReference>
<dbReference type="InterPro" id="IPR025662">
    <property type="entry name" value="Sigma_54_int_dom_ATP-bd_1"/>
</dbReference>
<dbReference type="SUPFAM" id="SSF46689">
    <property type="entry name" value="Homeodomain-like"/>
    <property type="match status" value="1"/>
</dbReference>
<dbReference type="Pfam" id="PF02954">
    <property type="entry name" value="HTH_8"/>
    <property type="match status" value="1"/>
</dbReference>
<dbReference type="PROSITE" id="PS50045">
    <property type="entry name" value="SIGMA54_INTERACT_4"/>
    <property type="match status" value="1"/>
</dbReference>
<evidence type="ECO:0000313" key="7">
    <source>
        <dbReference type="Proteomes" id="UP001141183"/>
    </source>
</evidence>
<keyword evidence="2" id="KW-0067">ATP-binding</keyword>
<dbReference type="GO" id="GO:0043565">
    <property type="term" value="F:sequence-specific DNA binding"/>
    <property type="evidence" value="ECO:0007669"/>
    <property type="project" value="InterPro"/>
</dbReference>
<comment type="caution">
    <text evidence="6">The sequence shown here is derived from an EMBL/GenBank/DDBJ whole genome shotgun (WGS) entry which is preliminary data.</text>
</comment>
<dbReference type="InterPro" id="IPR002197">
    <property type="entry name" value="HTH_Fis"/>
</dbReference>
<dbReference type="AlphaFoldDB" id="A0A9X3XGZ4"/>
<sequence length="427" mass="48539">MEEKFIEDIANKISDGIIILNSNDKVIYANNYVRKALNIQSIDLEKVEISIGKYPEANKIGIKAKGIDYDGIGELLEVDFDSYNYKNIIILNKICKKDKCNNIIKNNVWGEIKLESIIGESEAMQNIKRKIIKIANSTSSVLITGESGTGKEVIARAIHSQSNRRNKPFIAINCAAIPEALLESELFGYAKGAFSGASNSGRIGKFELANGGIIFLDEIGDMPLSLQVKLLRVLQERKFVKIGSNKMINLDIRVIAATNKDIKEMIKEKKFREDLYYRINVIPIELPNLSERKEDIKQLVLNFIDKYCATYSLEKIYIEDDVIEKLRNYPWEGNIRELQNAVEFMINLVDEDNVITCSILPDNIVDYYNRHNETDLDKIVDGDFITLEELEKRYINYALEKYGHDTKGKSKAAKKLGIGLATLYRKS</sequence>
<dbReference type="InterPro" id="IPR025943">
    <property type="entry name" value="Sigma_54_int_dom_ATP-bd_2"/>
</dbReference>
<evidence type="ECO:0000256" key="2">
    <source>
        <dbReference type="ARBA" id="ARBA00022840"/>
    </source>
</evidence>
<evidence type="ECO:0000259" key="5">
    <source>
        <dbReference type="PROSITE" id="PS50045"/>
    </source>
</evidence>